<feature type="signal peptide" evidence="1">
    <location>
        <begin position="1"/>
        <end position="27"/>
    </location>
</feature>
<accession>A0ABQ1L885</accession>
<dbReference type="Proteomes" id="UP000602004">
    <property type="component" value="Unassembled WGS sequence"/>
</dbReference>
<protein>
    <recommendedName>
        <fullName evidence="4">Phenol degradation protein meta</fullName>
    </recommendedName>
</protein>
<proteinExistence type="predicted"/>
<dbReference type="Pfam" id="PF13557">
    <property type="entry name" value="Phenol_MetA_deg"/>
    <property type="match status" value="1"/>
</dbReference>
<dbReference type="InterPro" id="IPR025737">
    <property type="entry name" value="FApF"/>
</dbReference>
<dbReference type="RefSeq" id="WP_115780488.1">
    <property type="nucleotide sequence ID" value="NZ_BMHL01000001.1"/>
</dbReference>
<keyword evidence="1" id="KW-0732">Signal</keyword>
<evidence type="ECO:0000256" key="1">
    <source>
        <dbReference type="SAM" id="SignalP"/>
    </source>
</evidence>
<keyword evidence="3" id="KW-1185">Reference proteome</keyword>
<name>A0ABQ1L885_9BURK</name>
<feature type="chain" id="PRO_5045668768" description="Phenol degradation protein meta" evidence="1">
    <location>
        <begin position="28"/>
        <end position="321"/>
    </location>
</feature>
<organism evidence="2 3">
    <name type="scientific">Paraburkholderia caffeinilytica</name>
    <dbReference type="NCBI Taxonomy" id="1761016"/>
    <lineage>
        <taxon>Bacteria</taxon>
        <taxon>Pseudomonadati</taxon>
        <taxon>Pseudomonadota</taxon>
        <taxon>Betaproteobacteria</taxon>
        <taxon>Burkholderiales</taxon>
        <taxon>Burkholderiaceae</taxon>
        <taxon>Paraburkholderia</taxon>
    </lineage>
</organism>
<gene>
    <name evidence="2" type="ORF">GCM10011400_04450</name>
</gene>
<dbReference type="EMBL" id="BMHL01000001">
    <property type="protein sequence ID" value="GGC21222.1"/>
    <property type="molecule type" value="Genomic_DNA"/>
</dbReference>
<comment type="caution">
    <text evidence="2">The sequence shown here is derived from an EMBL/GenBank/DDBJ whole genome shotgun (WGS) entry which is preliminary data.</text>
</comment>
<sequence length="321" mass="33917">MVPTVLKRIVGASVLLLTLGLPFTAHSTEGALGRPISGTGVTPDAGVVPPEPGWFVNLAEIYYDGSISAAHSIPIGGKTTLGLDAQVSFTLATLLKVWDTGPGPWNFASSVTLPYAWTSASAVLGIGNRTGTVKQDASGLFDLTFTPLIAGYHFSKTEHIAFSVNIWAPTGKYDPGNIANVSLNNWTFIPTVSYTKLVPSIGMEFDVSAGVQFYTRNSATDYQNAPLFTLDMMALKRFSNGLGAGLIVGTVQQIGNDSGPTANKLNGFRGYDWSVGPILTYDTKIGGKTPLSMTLRWVPTVGSKNRLSSTSTVLATATVAF</sequence>
<evidence type="ECO:0000313" key="2">
    <source>
        <dbReference type="EMBL" id="GGC21222.1"/>
    </source>
</evidence>
<evidence type="ECO:0008006" key="4">
    <source>
        <dbReference type="Google" id="ProtNLM"/>
    </source>
</evidence>
<evidence type="ECO:0000313" key="3">
    <source>
        <dbReference type="Proteomes" id="UP000602004"/>
    </source>
</evidence>
<reference evidence="3" key="1">
    <citation type="journal article" date="2019" name="Int. J. Syst. Evol. Microbiol.">
        <title>The Global Catalogue of Microorganisms (GCM) 10K type strain sequencing project: providing services to taxonomists for standard genome sequencing and annotation.</title>
        <authorList>
            <consortium name="The Broad Institute Genomics Platform"/>
            <consortium name="The Broad Institute Genome Sequencing Center for Infectious Disease"/>
            <person name="Wu L."/>
            <person name="Ma J."/>
        </authorList>
    </citation>
    <scope>NUCLEOTIDE SEQUENCE [LARGE SCALE GENOMIC DNA]</scope>
    <source>
        <strain evidence="3">CGMCC 1.15103</strain>
    </source>
</reference>